<dbReference type="Proteomes" id="UP000669179">
    <property type="component" value="Unassembled WGS sequence"/>
</dbReference>
<dbReference type="AlphaFoldDB" id="A0A939T7V0"/>
<feature type="transmembrane region" description="Helical" evidence="1">
    <location>
        <begin position="131"/>
        <end position="150"/>
    </location>
</feature>
<keyword evidence="1" id="KW-1133">Transmembrane helix</keyword>
<dbReference type="RefSeq" id="WP_208261516.1">
    <property type="nucleotide sequence ID" value="NZ_JAGEOJ010000021.1"/>
</dbReference>
<protein>
    <recommendedName>
        <fullName evidence="4">DUF4386 family protein</fullName>
    </recommendedName>
</protein>
<keyword evidence="1" id="KW-0812">Transmembrane</keyword>
<evidence type="ECO:0000313" key="3">
    <source>
        <dbReference type="Proteomes" id="UP000669179"/>
    </source>
</evidence>
<accession>A0A939T7V0</accession>
<evidence type="ECO:0000256" key="1">
    <source>
        <dbReference type="SAM" id="Phobius"/>
    </source>
</evidence>
<reference evidence="2" key="1">
    <citation type="submission" date="2021-03" db="EMBL/GenBank/DDBJ databases">
        <authorList>
            <person name="Kanchanasin P."/>
            <person name="Saeng-In P."/>
            <person name="Phongsopitanun W."/>
            <person name="Yuki M."/>
            <person name="Kudo T."/>
            <person name="Ohkuma M."/>
            <person name="Tanasupawat S."/>
        </authorList>
    </citation>
    <scope>NUCLEOTIDE SEQUENCE</scope>
    <source>
        <strain evidence="2">GKU 128</strain>
    </source>
</reference>
<evidence type="ECO:0008006" key="4">
    <source>
        <dbReference type="Google" id="ProtNLM"/>
    </source>
</evidence>
<evidence type="ECO:0000313" key="2">
    <source>
        <dbReference type="EMBL" id="MBO2453488.1"/>
    </source>
</evidence>
<feature type="transmembrane region" description="Helical" evidence="1">
    <location>
        <begin position="74"/>
        <end position="95"/>
    </location>
</feature>
<feature type="transmembrane region" description="Helical" evidence="1">
    <location>
        <begin position="39"/>
        <end position="62"/>
    </location>
</feature>
<feature type="transmembrane region" description="Helical" evidence="1">
    <location>
        <begin position="162"/>
        <end position="186"/>
    </location>
</feature>
<name>A0A939T7V0_9ACTN</name>
<keyword evidence="1" id="KW-0472">Membrane</keyword>
<organism evidence="2 3">
    <name type="scientific">Actinomadura barringtoniae</name>
    <dbReference type="NCBI Taxonomy" id="1427535"/>
    <lineage>
        <taxon>Bacteria</taxon>
        <taxon>Bacillati</taxon>
        <taxon>Actinomycetota</taxon>
        <taxon>Actinomycetes</taxon>
        <taxon>Streptosporangiales</taxon>
        <taxon>Thermomonosporaceae</taxon>
        <taxon>Actinomadura</taxon>
    </lineage>
</organism>
<dbReference type="EMBL" id="JAGEOJ010000021">
    <property type="protein sequence ID" value="MBO2453488.1"/>
    <property type="molecule type" value="Genomic_DNA"/>
</dbReference>
<comment type="caution">
    <text evidence="2">The sequence shown here is derived from an EMBL/GenBank/DDBJ whole genome shotgun (WGS) entry which is preliminary data.</text>
</comment>
<feature type="transmembrane region" description="Helical" evidence="1">
    <location>
        <begin position="7"/>
        <end position="27"/>
    </location>
</feature>
<keyword evidence="3" id="KW-1185">Reference proteome</keyword>
<gene>
    <name evidence="2" type="ORF">J4573_40795</name>
</gene>
<proteinExistence type="predicted"/>
<sequence length="206" mass="21524">MLRTSRFGFAFHAAPALMLTYGVIRLIDGRDGTYGPGLAWTVGHVLFLGALVLYGLVTAGLWRQMPAGGTARRTTAGIAAGLSALGLVAFIRVAIIDIVVGLKAADHAEKSTLAHKYADVPNVLPSAVYDTAPMLFMLGLTVLLVQHAVIARRATVALSPVAGLLGFAVIAVNLNLLPLGAALIWLSLLPFARPNAHRTATEAVPA</sequence>